<keyword evidence="3" id="KW-1185">Reference proteome</keyword>
<reference evidence="1 3" key="1">
    <citation type="submission" date="2018-05" db="EMBL/GenBank/DDBJ databases">
        <title>Genomic Encyclopedia of Type Strains, Phase IV (KMG-IV): sequencing the most valuable type-strain genomes for metagenomic binning, comparative biology and taxonomic classification.</title>
        <authorList>
            <person name="Goeker M."/>
        </authorList>
    </citation>
    <scope>NUCLEOTIDE SEQUENCE [LARGE SCALE GENOMIC DNA]</scope>
    <source>
        <strain evidence="1 3">DSM 24906</strain>
    </source>
</reference>
<comment type="caution">
    <text evidence="1">The sequence shown here is derived from an EMBL/GenBank/DDBJ whole genome shotgun (WGS) entry which is preliminary data.</text>
</comment>
<sequence length="28" mass="3176">TAESVNSNSENLIKISEDLIQKIKLFKI</sequence>
<feature type="non-terminal residue" evidence="1">
    <location>
        <position position="1"/>
    </location>
</feature>
<dbReference type="AlphaFoldDB" id="A0AA45C528"/>
<protein>
    <submittedName>
        <fullName evidence="1">Uncharacterized protein</fullName>
    </submittedName>
</protein>
<dbReference type="EMBL" id="QGGI01000021">
    <property type="protein sequence ID" value="PWJ87871.1"/>
    <property type="molecule type" value="Genomic_DNA"/>
</dbReference>
<evidence type="ECO:0000313" key="1">
    <source>
        <dbReference type="EMBL" id="PWJ87871.1"/>
    </source>
</evidence>
<accession>A0AA45C528</accession>
<gene>
    <name evidence="2" type="ORF">C7380_1191</name>
    <name evidence="1" type="ORF">C7380_1211</name>
</gene>
<evidence type="ECO:0000313" key="3">
    <source>
        <dbReference type="Proteomes" id="UP000245921"/>
    </source>
</evidence>
<organism evidence="1 3">
    <name type="scientific">Oceanotoga teriensis</name>
    <dbReference type="NCBI Taxonomy" id="515440"/>
    <lineage>
        <taxon>Bacteria</taxon>
        <taxon>Thermotogati</taxon>
        <taxon>Thermotogota</taxon>
        <taxon>Thermotogae</taxon>
        <taxon>Petrotogales</taxon>
        <taxon>Petrotogaceae</taxon>
        <taxon>Oceanotoga</taxon>
    </lineage>
</organism>
<proteinExistence type="predicted"/>
<evidence type="ECO:0000313" key="2">
    <source>
        <dbReference type="EMBL" id="PWJ88242.1"/>
    </source>
</evidence>
<name>A0AA45C528_9BACT</name>
<dbReference type="EMBL" id="QGGI01000019">
    <property type="protein sequence ID" value="PWJ88242.1"/>
    <property type="molecule type" value="Genomic_DNA"/>
</dbReference>
<dbReference type="Proteomes" id="UP000245921">
    <property type="component" value="Unassembled WGS sequence"/>
</dbReference>